<organism evidence="1">
    <name type="scientific">Dulem virus 68</name>
    <dbReference type="NCBI Taxonomy" id="3145779"/>
    <lineage>
        <taxon>Viruses</taxon>
        <taxon>Monodnaviria</taxon>
        <taxon>Loebvirae</taxon>
        <taxon>Hofneiviricota</taxon>
        <taxon>Faserviricetes</taxon>
        <taxon>Tubulavirales</taxon>
        <taxon>Inoviridae</taxon>
        <taxon>Inovirus</taxon>
    </lineage>
</organism>
<dbReference type="EMBL" id="PP511664">
    <property type="protein sequence ID" value="XCD06379.1"/>
    <property type="molecule type" value="Genomic_DNA"/>
</dbReference>
<reference evidence="1" key="1">
    <citation type="submission" date="2024-03" db="EMBL/GenBank/DDBJ databases">
        <title>Diverse circular DNA viruses in blood, oral, and fecal samples of captive lemurs.</title>
        <authorList>
            <person name="Paietta E.N."/>
            <person name="Kraberger S."/>
            <person name="Lund M.C."/>
            <person name="Custer J.M."/>
            <person name="Vargas K.M."/>
            <person name="Ehmke E.E."/>
            <person name="Yoder A.D."/>
            <person name="Varsani A."/>
        </authorList>
    </citation>
    <scope>NUCLEOTIDE SEQUENCE</scope>
    <source>
        <strain evidence="1">Duke_25FS_81</strain>
    </source>
</reference>
<protein>
    <recommendedName>
        <fullName evidence="2">Phage protein</fullName>
    </recommendedName>
</protein>
<evidence type="ECO:0000313" key="1">
    <source>
        <dbReference type="EMBL" id="XCD06379.1"/>
    </source>
</evidence>
<accession>A0AAU8B249</accession>
<proteinExistence type="predicted"/>
<name>A0AAU8B249_9VIRU</name>
<sequence length="85" mass="9541">MKKIIGTRSVSFKTKDGDLIEGHSLYFTEDPEELDNHLEGVMCDKCFVNNQVFNSMLDAIGSLTLVGVECEFNYNKYGKVTSLLV</sequence>
<evidence type="ECO:0008006" key="2">
    <source>
        <dbReference type="Google" id="ProtNLM"/>
    </source>
</evidence>